<dbReference type="PROSITE" id="PS50013">
    <property type="entry name" value="CHROMO_2"/>
    <property type="match status" value="1"/>
</dbReference>
<organism evidence="5 6">
    <name type="scientific">Pseudozyma flocculosa PF-1</name>
    <dbReference type="NCBI Taxonomy" id="1277687"/>
    <lineage>
        <taxon>Eukaryota</taxon>
        <taxon>Fungi</taxon>
        <taxon>Dikarya</taxon>
        <taxon>Basidiomycota</taxon>
        <taxon>Ustilaginomycotina</taxon>
        <taxon>Ustilaginomycetes</taxon>
        <taxon>Ustilaginales</taxon>
        <taxon>Ustilaginaceae</taxon>
        <taxon>Pseudozyma</taxon>
    </lineage>
</organism>
<evidence type="ECO:0000256" key="2">
    <source>
        <dbReference type="ARBA" id="ARBA00023242"/>
    </source>
</evidence>
<dbReference type="EMBL" id="KE361649">
    <property type="protein sequence ID" value="EPQ25832.1"/>
    <property type="molecule type" value="Genomic_DNA"/>
</dbReference>
<dbReference type="InterPro" id="IPR016197">
    <property type="entry name" value="Chromo-like_dom_sf"/>
</dbReference>
<gene>
    <name evidence="5" type="ORF">PFL1_06507</name>
</gene>
<name>A0A061H0L1_9BASI</name>
<comment type="subcellular location">
    <subcellularLocation>
        <location evidence="1">Nucleus</location>
    </subcellularLocation>
</comment>
<dbReference type="Gene3D" id="2.40.50.40">
    <property type="match status" value="2"/>
</dbReference>
<evidence type="ECO:0000313" key="6">
    <source>
        <dbReference type="Proteomes" id="UP000053664"/>
    </source>
</evidence>
<dbReference type="CDD" id="cd00024">
    <property type="entry name" value="CD_CSD"/>
    <property type="match status" value="1"/>
</dbReference>
<accession>A0A061H0L1</accession>
<evidence type="ECO:0000256" key="3">
    <source>
        <dbReference type="SAM" id="MobiDB-lite"/>
    </source>
</evidence>
<dbReference type="Pfam" id="PF00385">
    <property type="entry name" value="Chromo"/>
    <property type="match status" value="1"/>
</dbReference>
<dbReference type="InterPro" id="IPR000953">
    <property type="entry name" value="Chromo/chromo_shadow_dom"/>
</dbReference>
<feature type="compositionally biased region" description="Acidic residues" evidence="3">
    <location>
        <begin position="200"/>
        <end position="210"/>
    </location>
</feature>
<feature type="domain" description="Chromo" evidence="4">
    <location>
        <begin position="57"/>
        <end position="119"/>
    </location>
</feature>
<dbReference type="AlphaFoldDB" id="A0A061H0L1"/>
<protein>
    <recommendedName>
        <fullName evidence="4">Chromo domain-containing protein</fullName>
    </recommendedName>
</protein>
<reference evidence="5 6" key="1">
    <citation type="journal article" date="2013" name="Plant Cell">
        <title>The transition from a phytopathogenic smut ancestor to an anamorphic biocontrol agent deciphered by comparative whole-genome analysis.</title>
        <authorList>
            <person name="Lefebvre F."/>
            <person name="Joly D.L."/>
            <person name="Labbe C."/>
            <person name="Teichmann B."/>
            <person name="Linning R."/>
            <person name="Belzile F."/>
            <person name="Bakkeren G."/>
            <person name="Belanger R.R."/>
        </authorList>
    </citation>
    <scope>NUCLEOTIDE SEQUENCE [LARGE SCALE GENOMIC DNA]</scope>
    <source>
        <strain evidence="5 6">PF-1</strain>
    </source>
</reference>
<evidence type="ECO:0000256" key="1">
    <source>
        <dbReference type="ARBA" id="ARBA00004123"/>
    </source>
</evidence>
<evidence type="ECO:0000259" key="4">
    <source>
        <dbReference type="PROSITE" id="PS50013"/>
    </source>
</evidence>
<dbReference type="PRINTS" id="PR00504">
    <property type="entry name" value="CHROMODOMAIN"/>
</dbReference>
<dbReference type="HOGENOM" id="CLU_048468_0_0_1"/>
<dbReference type="InterPro" id="IPR051219">
    <property type="entry name" value="Heterochromatin_chromo-domain"/>
</dbReference>
<dbReference type="GO" id="GO:0006338">
    <property type="term" value="P:chromatin remodeling"/>
    <property type="evidence" value="ECO:0007669"/>
    <property type="project" value="UniProtKB-ARBA"/>
</dbReference>
<sequence>MVASPRKRPNSTSSSNGRGSKKAPVEILSEDSDVASVKDDVDADDDEDDDDEEAEEYEIEAIREHREDTSNPGYLEYLIKWKGYPERDNTWEPEENAKNSQAIIDAYWKKKPAKSQPHKFEKESKKKSKRRSTSRASASVKADDDDDDDQDAEERGAEEDEGSAEFLDAPEDVDDDEAAAAPPPSKRRRGASAGRREAATSDDVDDEYASEEERQRQISMLTEAALNKYKRIEDWESLVEGVETMERGDDGVLMARLIFKKEKKYSRKMLELGEAELAALGPQLWVRETVASKKCPQKVLQFYRDHLRFSQPSKTEEEEEEEEEE</sequence>
<proteinExistence type="predicted"/>
<dbReference type="GO" id="GO:0005634">
    <property type="term" value="C:nucleus"/>
    <property type="evidence" value="ECO:0007669"/>
    <property type="project" value="UniProtKB-SubCell"/>
</dbReference>
<feature type="region of interest" description="Disordered" evidence="3">
    <location>
        <begin position="87"/>
        <end position="215"/>
    </location>
</feature>
<evidence type="ECO:0000313" key="5">
    <source>
        <dbReference type="EMBL" id="EPQ25832.1"/>
    </source>
</evidence>
<dbReference type="eggNOG" id="KOG1911">
    <property type="taxonomic scope" value="Eukaryota"/>
</dbReference>
<dbReference type="RefSeq" id="XP_007882243.1">
    <property type="nucleotide sequence ID" value="XM_007884052.1"/>
</dbReference>
<dbReference type="OrthoDB" id="2630497at2759"/>
<dbReference type="Proteomes" id="UP000053664">
    <property type="component" value="Unassembled WGS sequence"/>
</dbReference>
<dbReference type="GeneID" id="19320582"/>
<dbReference type="InterPro" id="IPR017984">
    <property type="entry name" value="Chromo_dom_subgr"/>
</dbReference>
<feature type="compositionally biased region" description="Acidic residues" evidence="3">
    <location>
        <begin position="41"/>
        <end position="56"/>
    </location>
</feature>
<dbReference type="PANTHER" id="PTHR22812">
    <property type="entry name" value="CHROMOBOX PROTEIN"/>
    <property type="match status" value="1"/>
</dbReference>
<feature type="region of interest" description="Disordered" evidence="3">
    <location>
        <begin position="1"/>
        <end position="56"/>
    </location>
</feature>
<dbReference type="InterPro" id="IPR008251">
    <property type="entry name" value="Chromo_shadow_dom"/>
</dbReference>
<dbReference type="SUPFAM" id="SSF54160">
    <property type="entry name" value="Chromo domain-like"/>
    <property type="match status" value="1"/>
</dbReference>
<dbReference type="Pfam" id="PF01393">
    <property type="entry name" value="Chromo_shadow"/>
    <property type="match status" value="1"/>
</dbReference>
<dbReference type="SMART" id="SM00298">
    <property type="entry name" value="CHROMO"/>
    <property type="match status" value="1"/>
</dbReference>
<dbReference type="SMART" id="SM00300">
    <property type="entry name" value="ChSh"/>
    <property type="match status" value="1"/>
</dbReference>
<keyword evidence="2" id="KW-0539">Nucleus</keyword>
<dbReference type="KEGG" id="pfp:PFL1_06507"/>
<dbReference type="InterPro" id="IPR023780">
    <property type="entry name" value="Chromo_domain"/>
</dbReference>
<feature type="compositionally biased region" description="Acidic residues" evidence="3">
    <location>
        <begin position="143"/>
        <end position="178"/>
    </location>
</feature>